<evidence type="ECO:0000313" key="2">
    <source>
        <dbReference type="EMBL" id="JAC97601.1"/>
    </source>
</evidence>
<name>A0A0A1WFC0_ZEUCU</name>
<feature type="non-terminal residue" evidence="2">
    <location>
        <position position="1"/>
    </location>
</feature>
<organism evidence="2">
    <name type="scientific">Zeugodacus cucurbitae</name>
    <name type="common">Melon fruit fly</name>
    <name type="synonym">Bactrocera cucurbitae</name>
    <dbReference type="NCBI Taxonomy" id="28588"/>
    <lineage>
        <taxon>Eukaryota</taxon>
        <taxon>Metazoa</taxon>
        <taxon>Ecdysozoa</taxon>
        <taxon>Arthropoda</taxon>
        <taxon>Hexapoda</taxon>
        <taxon>Insecta</taxon>
        <taxon>Pterygota</taxon>
        <taxon>Neoptera</taxon>
        <taxon>Endopterygota</taxon>
        <taxon>Diptera</taxon>
        <taxon>Brachycera</taxon>
        <taxon>Muscomorpha</taxon>
        <taxon>Tephritoidea</taxon>
        <taxon>Tephritidae</taxon>
        <taxon>Zeugodacus</taxon>
        <taxon>Zeugodacus</taxon>
    </lineage>
</organism>
<sequence length="673" mass="75147">RYEIRRPGSFSLELVVSTIEMWSKTKSIQIIWALLLIQLVAAGTTRHGTRSEDPADHSTSDNVDADGYQTFTRQGVTLHIKPHSRTIQIGGDNASPEQLLEQARQAKQLDILAVRQLLNTRHPVKRTTFENGHKQTSTYTLESDGSILCKIVEDIDMADVDRRFEDIFKQQREKQAKEQPNKLNDWEWSDDYDEPAPNVFKAPLQPFPAGQPYVPTPPQSPQPAEQQPSFYKPTRLEPAWPASDRVPTPPQSRQPAEQQPNVYKPTRLQPAWPAPDEDDPFNPPGLPVFNNFADDKDDLDTYDKPASTPVGKTNTITKTNTDKDGNKVYTSTTLMTAPNEWNRKTVKISTNKQFRPNAEPNLPDLDDFLREQYNPSPKGKPESAVPSLTTSTTPRTIKTIKIEDLPPVAVLNVNKPVHEQFLQPLTPNAAADQRPIKTLHVDNILPSSVPDTDRYERTKVQTLTKTITGNQIPTAADLDPKMLDMLQRAGIKPEDIAKADGQTITKTRTEPDGRIVTTTYHIKRTNHGQNPEPSSFFLPRDWRRTFEIPPSRNHKSASHFGVDFSPFIAGSVGATITTSTTARPLIRDREPLEPQVEDDEVAATLNPLLIHPVQPAVSASAKSPIADFLAKFGLSVADVNANRGEYVKTIVDPDGSVLTARFRLTGKIAHSFK</sequence>
<reference evidence="2" key="2">
    <citation type="journal article" date="2015" name="Gigascience">
        <title>Reconstructing a comprehensive transcriptome assembly of a white-pupal translocated strain of the pest fruit fly Bactrocera cucurbitae.</title>
        <authorList>
            <person name="Sim S.B."/>
            <person name="Calla B."/>
            <person name="Hall B."/>
            <person name="DeRego T."/>
            <person name="Geib S.M."/>
        </authorList>
    </citation>
    <scope>NUCLEOTIDE SEQUENCE</scope>
</reference>
<feature type="region of interest" description="Disordered" evidence="1">
    <location>
        <begin position="371"/>
        <end position="392"/>
    </location>
</feature>
<feature type="compositionally biased region" description="Basic and acidic residues" evidence="1">
    <location>
        <begin position="171"/>
        <end position="180"/>
    </location>
</feature>
<dbReference type="AlphaFoldDB" id="A0A0A1WFC0"/>
<proteinExistence type="predicted"/>
<reference evidence="2" key="1">
    <citation type="submission" date="2014-11" db="EMBL/GenBank/DDBJ databases">
        <authorList>
            <person name="Geib S."/>
        </authorList>
    </citation>
    <scope>NUCLEOTIDE SEQUENCE</scope>
</reference>
<protein>
    <submittedName>
        <fullName evidence="2">Protein piccolo</fullName>
    </submittedName>
</protein>
<feature type="region of interest" description="Disordered" evidence="1">
    <location>
        <begin position="171"/>
        <end position="319"/>
    </location>
</feature>
<dbReference type="EMBL" id="GBXI01016690">
    <property type="protein sequence ID" value="JAC97601.1"/>
    <property type="molecule type" value="Transcribed_RNA"/>
</dbReference>
<gene>
    <name evidence="2" type="primary">Pclo</name>
    <name evidence="2" type="ORF">g.19343</name>
</gene>
<accession>A0A0A1WFC0</accession>
<evidence type="ECO:0000256" key="1">
    <source>
        <dbReference type="SAM" id="MobiDB-lite"/>
    </source>
</evidence>